<name>A0A1I4Y463_9FLAO</name>
<dbReference type="EMBL" id="FOVL01000002">
    <property type="protein sequence ID" value="SFN32872.1"/>
    <property type="molecule type" value="Genomic_DNA"/>
</dbReference>
<dbReference type="InterPro" id="IPR025543">
    <property type="entry name" value="Dodecin-like"/>
</dbReference>
<dbReference type="Proteomes" id="UP000199153">
    <property type="component" value="Unassembled WGS sequence"/>
</dbReference>
<accession>A0A1I4Y463</accession>
<proteinExistence type="predicted"/>
<dbReference type="AlphaFoldDB" id="A0A1I4Y463"/>
<dbReference type="PANTHER" id="PTHR39324:SF1">
    <property type="entry name" value="CALCIUM DODECIN"/>
    <property type="match status" value="1"/>
</dbReference>
<evidence type="ECO:0000313" key="1">
    <source>
        <dbReference type="EMBL" id="SFN32872.1"/>
    </source>
</evidence>
<dbReference type="Gene3D" id="3.30.1660.10">
    <property type="entry name" value="Flavin-binding protein dodecin"/>
    <property type="match status" value="1"/>
</dbReference>
<reference evidence="1 2" key="1">
    <citation type="submission" date="2016-10" db="EMBL/GenBank/DDBJ databases">
        <authorList>
            <person name="de Groot N.N."/>
        </authorList>
    </citation>
    <scope>NUCLEOTIDE SEQUENCE [LARGE SCALE GENOMIC DNA]</scope>
    <source>
        <strain evidence="1 2">DSM 17794</strain>
    </source>
</reference>
<keyword evidence="2" id="KW-1185">Reference proteome</keyword>
<dbReference type="OrthoDB" id="1525133at2"/>
<dbReference type="RefSeq" id="WP_093405481.1">
    <property type="nucleotide sequence ID" value="NZ_FOVL01000002.1"/>
</dbReference>
<sequence length="67" mass="7421">MAIVKVIEIMATSDNSFEDAINNALKEASKTVKNIKSIYVKDMNGKVEENRIVSYGVTTKVSFVVTH</sequence>
<dbReference type="PANTHER" id="PTHR39324">
    <property type="entry name" value="CALCIUM DODECIN"/>
    <property type="match status" value="1"/>
</dbReference>
<dbReference type="SUPFAM" id="SSF89807">
    <property type="entry name" value="Dodecin-like"/>
    <property type="match status" value="1"/>
</dbReference>
<evidence type="ECO:0008006" key="3">
    <source>
        <dbReference type="Google" id="ProtNLM"/>
    </source>
</evidence>
<dbReference type="Pfam" id="PF07311">
    <property type="entry name" value="Dodecin"/>
    <property type="match status" value="1"/>
</dbReference>
<dbReference type="InterPro" id="IPR036694">
    <property type="entry name" value="Dodecin-like_sf"/>
</dbReference>
<protein>
    <recommendedName>
        <fullName evidence="3">Dodecin domain-containing protein</fullName>
    </recommendedName>
</protein>
<dbReference type="STRING" id="287099.SAMN05660413_00507"/>
<evidence type="ECO:0000313" key="2">
    <source>
        <dbReference type="Proteomes" id="UP000199153"/>
    </source>
</evidence>
<gene>
    <name evidence="1" type="ORF">SAMN05660413_00507</name>
</gene>
<dbReference type="InterPro" id="IPR009923">
    <property type="entry name" value="Dodecin"/>
</dbReference>
<organism evidence="1 2">
    <name type="scientific">Salegentibacter flavus</name>
    <dbReference type="NCBI Taxonomy" id="287099"/>
    <lineage>
        <taxon>Bacteria</taxon>
        <taxon>Pseudomonadati</taxon>
        <taxon>Bacteroidota</taxon>
        <taxon>Flavobacteriia</taxon>
        <taxon>Flavobacteriales</taxon>
        <taxon>Flavobacteriaceae</taxon>
        <taxon>Salegentibacter</taxon>
    </lineage>
</organism>